<dbReference type="EMBL" id="DTMZ01000037">
    <property type="protein sequence ID" value="HGD12801.1"/>
    <property type="molecule type" value="Genomic_DNA"/>
</dbReference>
<accession>A0A7V3PSP7</accession>
<keyword evidence="1" id="KW-0732">Signal</keyword>
<evidence type="ECO:0000313" key="2">
    <source>
        <dbReference type="EMBL" id="HGD12801.1"/>
    </source>
</evidence>
<protein>
    <submittedName>
        <fullName evidence="2">PorV/PorQ family protein</fullName>
    </submittedName>
</protein>
<proteinExistence type="predicted"/>
<name>A0A7V3PSP7_UNCW3</name>
<feature type="chain" id="PRO_5030539624" evidence="1">
    <location>
        <begin position="22"/>
        <end position="465"/>
    </location>
</feature>
<evidence type="ECO:0000256" key="1">
    <source>
        <dbReference type="SAM" id="SignalP"/>
    </source>
</evidence>
<organism evidence="2">
    <name type="scientific">candidate division WOR-3 bacterium</name>
    <dbReference type="NCBI Taxonomy" id="2052148"/>
    <lineage>
        <taxon>Bacteria</taxon>
        <taxon>Bacteria division WOR-3</taxon>
    </lineage>
</organism>
<dbReference type="AlphaFoldDB" id="A0A7V3PSP7"/>
<dbReference type="Gene3D" id="2.60.40.1120">
    <property type="entry name" value="Carboxypeptidase-like, regulatory domain"/>
    <property type="match status" value="1"/>
</dbReference>
<sequence length="465" mass="50955">MTTLLLTLISLFLGNSPGTSALPLLQLAPDPHGAALGEAFTAIAADATALYWNCAGLGKIKDYSLALNHQSWFGNTADETFHTALPLNYGTLGLGLIYSATPDIEFYNEANQPGKTFTAWDVVLNAGYGIKIAENYYLGAGMKGCYQNLFTTAGYGGALDLGIAARPFNFLNLGLTLRNYGAVHYPENQHNFEPLPAEIALGIAYSGDQFKTELDARYDNQLQLGLGFEYQPVKEFSLRLGYRSGPQDLNELGILSGITAGLGINLTNLALDYSCSGYGKLGWCHRIGIRIKLPRTGAGSLRLKVIDADTRSPIWANIKLSGIREFSGETNTFGELIINGLIPGRIIIHTYRKNYLPRTDTMLILGDREQTATLYLTPVKYSILTGTIYDSLTNRPVPAKIVYRGPVSGEQENDPDLGTYTIRTIPSGTYTIKINPAPSYLPQNCTLQLLPNQIIRKDFYLIKRQ</sequence>
<gene>
    <name evidence="2" type="ORF">ENX16_01770</name>
</gene>
<feature type="signal peptide" evidence="1">
    <location>
        <begin position="1"/>
        <end position="21"/>
    </location>
</feature>
<comment type="caution">
    <text evidence="2">The sequence shown here is derived from an EMBL/GenBank/DDBJ whole genome shotgun (WGS) entry which is preliminary data.</text>
</comment>
<dbReference type="Gene3D" id="2.40.160.60">
    <property type="entry name" value="Outer membrane protein transport protein (OMPP1/FadL/TodX)"/>
    <property type="match status" value="1"/>
</dbReference>
<dbReference type="NCBIfam" id="NF033709">
    <property type="entry name" value="PorV_fam"/>
    <property type="match status" value="1"/>
</dbReference>
<reference evidence="2" key="1">
    <citation type="journal article" date="2020" name="mSystems">
        <title>Genome- and Community-Level Interaction Insights into Carbon Utilization and Element Cycling Functions of Hydrothermarchaeota in Hydrothermal Sediment.</title>
        <authorList>
            <person name="Zhou Z."/>
            <person name="Liu Y."/>
            <person name="Xu W."/>
            <person name="Pan J."/>
            <person name="Luo Z.H."/>
            <person name="Li M."/>
        </authorList>
    </citation>
    <scope>NUCLEOTIDE SEQUENCE [LARGE SCALE GENOMIC DNA]</scope>
    <source>
        <strain evidence="2">SpSt-914</strain>
    </source>
</reference>